<dbReference type="EMBL" id="ABDF02000081">
    <property type="protein sequence ID" value="EHK20076.1"/>
    <property type="molecule type" value="Genomic_DNA"/>
</dbReference>
<dbReference type="VEuPathDB" id="FungiDB:TRIVIDRAFT_68650"/>
<evidence type="ECO:0000313" key="1">
    <source>
        <dbReference type="EMBL" id="EHK20076.1"/>
    </source>
</evidence>
<keyword evidence="2" id="KW-1185">Reference proteome</keyword>
<dbReference type="GeneID" id="25797133"/>
<dbReference type="Proteomes" id="UP000007115">
    <property type="component" value="Unassembled WGS sequence"/>
</dbReference>
<gene>
    <name evidence="1" type="ORF">TRIVIDRAFT_68650</name>
</gene>
<proteinExistence type="predicted"/>
<dbReference type="AlphaFoldDB" id="G9MZM0"/>
<organism evidence="1 2">
    <name type="scientific">Hypocrea virens (strain Gv29-8 / FGSC 10586)</name>
    <name type="common">Gliocladium virens</name>
    <name type="synonym">Trichoderma virens</name>
    <dbReference type="NCBI Taxonomy" id="413071"/>
    <lineage>
        <taxon>Eukaryota</taxon>
        <taxon>Fungi</taxon>
        <taxon>Dikarya</taxon>
        <taxon>Ascomycota</taxon>
        <taxon>Pezizomycotina</taxon>
        <taxon>Sordariomycetes</taxon>
        <taxon>Hypocreomycetidae</taxon>
        <taxon>Hypocreales</taxon>
        <taxon>Hypocreaceae</taxon>
        <taxon>Trichoderma</taxon>
    </lineage>
</organism>
<name>G9MZM0_HYPVG</name>
<dbReference type="HOGENOM" id="CLU_1669615_0_0_1"/>
<reference evidence="1 2" key="1">
    <citation type="journal article" date="2011" name="Genome Biol.">
        <title>Comparative genome sequence analysis underscores mycoparasitism as the ancestral life style of Trichoderma.</title>
        <authorList>
            <person name="Kubicek C.P."/>
            <person name="Herrera-Estrella A."/>
            <person name="Seidl-Seiboth V."/>
            <person name="Martinez D.A."/>
            <person name="Druzhinina I.S."/>
            <person name="Thon M."/>
            <person name="Zeilinger S."/>
            <person name="Casas-Flores S."/>
            <person name="Horwitz B.A."/>
            <person name="Mukherjee P.K."/>
            <person name="Mukherjee M."/>
            <person name="Kredics L."/>
            <person name="Alcaraz L.D."/>
            <person name="Aerts A."/>
            <person name="Antal Z."/>
            <person name="Atanasova L."/>
            <person name="Cervantes-Badillo M.G."/>
            <person name="Challacombe J."/>
            <person name="Chertkov O."/>
            <person name="McCluskey K."/>
            <person name="Coulpier F."/>
            <person name="Deshpande N."/>
            <person name="von Doehren H."/>
            <person name="Ebbole D.J."/>
            <person name="Esquivel-Naranjo E.U."/>
            <person name="Fekete E."/>
            <person name="Flipphi M."/>
            <person name="Glaser F."/>
            <person name="Gomez-Rodriguez E.Y."/>
            <person name="Gruber S."/>
            <person name="Han C."/>
            <person name="Henrissat B."/>
            <person name="Hermosa R."/>
            <person name="Hernandez-Onate M."/>
            <person name="Karaffa L."/>
            <person name="Kosti I."/>
            <person name="Le Crom S."/>
            <person name="Lindquist E."/>
            <person name="Lucas S."/>
            <person name="Luebeck M."/>
            <person name="Luebeck P.S."/>
            <person name="Margeot A."/>
            <person name="Metz B."/>
            <person name="Misra M."/>
            <person name="Nevalainen H."/>
            <person name="Omann M."/>
            <person name="Packer N."/>
            <person name="Perrone G."/>
            <person name="Uresti-Rivera E.E."/>
            <person name="Salamov A."/>
            <person name="Schmoll M."/>
            <person name="Seiboth B."/>
            <person name="Shapiro H."/>
            <person name="Sukno S."/>
            <person name="Tamayo-Ramos J.A."/>
            <person name="Tisch D."/>
            <person name="Wiest A."/>
            <person name="Wilkinson H.H."/>
            <person name="Zhang M."/>
            <person name="Coutinho P.M."/>
            <person name="Kenerley C.M."/>
            <person name="Monte E."/>
            <person name="Baker S.E."/>
            <person name="Grigoriev I.V."/>
        </authorList>
    </citation>
    <scope>NUCLEOTIDE SEQUENCE [LARGE SCALE GENOMIC DNA]</scope>
    <source>
        <strain evidence="2">Gv29-8 / FGSC 10586</strain>
    </source>
</reference>
<accession>G9MZM0</accession>
<sequence length="158" mass="17843">MTFACRMDRASSIDLTSARTKRTPLLSRSALIQGSSLDGKRQHLGTKRLYQMPIKFECFGLRIMSFAIRVYYGCIHIYGHTYNKRSSKGEWSTLCIEGIQKLATPKNRQRPLTTNLWQHPVPGSSDRTGPGLRLVVDEGWQQPQQPNATTTSGMPRAM</sequence>
<dbReference type="InParanoid" id="G9MZM0"/>
<evidence type="ECO:0000313" key="2">
    <source>
        <dbReference type="Proteomes" id="UP000007115"/>
    </source>
</evidence>
<protein>
    <submittedName>
        <fullName evidence="1">Uncharacterized protein</fullName>
    </submittedName>
</protein>
<dbReference type="RefSeq" id="XP_013954270.1">
    <property type="nucleotide sequence ID" value="XM_014098795.1"/>
</dbReference>
<comment type="caution">
    <text evidence="1">The sequence shown here is derived from an EMBL/GenBank/DDBJ whole genome shotgun (WGS) entry which is preliminary data.</text>
</comment>